<comment type="caution">
    <text evidence="1">The sequence shown here is derived from an EMBL/GenBank/DDBJ whole genome shotgun (WGS) entry which is preliminary data.</text>
</comment>
<accession>A0ABU0HHF2</accession>
<evidence type="ECO:0008006" key="3">
    <source>
        <dbReference type="Google" id="ProtNLM"/>
    </source>
</evidence>
<gene>
    <name evidence="1" type="ORF">QO016_001238</name>
</gene>
<dbReference type="RefSeq" id="WP_238251265.1">
    <property type="nucleotide sequence ID" value="NZ_BPQX01000051.1"/>
</dbReference>
<proteinExistence type="predicted"/>
<sequence>MNQPMTLSPLFRELRKRNPSLVRFSNNTLAFAPFEHFCRYIYVGNYPSRGYLGVEWKMHHPFEPMGSSAVGWGRLRCPIGRSIKFKPEGQGGCFEWNDPTMPGDFVDQIEAEILPLFRSLDTLEKSIEYIASCDHFPLRDWMPWITLMHVALGEIDKAQELWRTLIPGDVPELSRSDRSRLIAERLEKVHQVAGEVRLREWCRLTDPLMAGDRAALARLLHEWEAFHFVGSKLERHWAPTPFPLELTK</sequence>
<protein>
    <recommendedName>
        <fullName evidence="3">DUF4304 domain-containing protein</fullName>
    </recommendedName>
</protein>
<organism evidence="1 2">
    <name type="scientific">Methylobacterium persicinum</name>
    <dbReference type="NCBI Taxonomy" id="374426"/>
    <lineage>
        <taxon>Bacteria</taxon>
        <taxon>Pseudomonadati</taxon>
        <taxon>Pseudomonadota</taxon>
        <taxon>Alphaproteobacteria</taxon>
        <taxon>Hyphomicrobiales</taxon>
        <taxon>Methylobacteriaceae</taxon>
        <taxon>Methylobacterium</taxon>
    </lineage>
</organism>
<dbReference type="Proteomes" id="UP001236369">
    <property type="component" value="Unassembled WGS sequence"/>
</dbReference>
<keyword evidence="2" id="KW-1185">Reference proteome</keyword>
<reference evidence="1 2" key="1">
    <citation type="submission" date="2023-07" db="EMBL/GenBank/DDBJ databases">
        <title>Genomic Encyclopedia of Type Strains, Phase IV (KMG-IV): sequencing the most valuable type-strain genomes for metagenomic binning, comparative biology and taxonomic classification.</title>
        <authorList>
            <person name="Goeker M."/>
        </authorList>
    </citation>
    <scope>NUCLEOTIDE SEQUENCE [LARGE SCALE GENOMIC DNA]</scope>
    <source>
        <strain evidence="1 2">DSM 19562</strain>
    </source>
</reference>
<name>A0ABU0HHF2_9HYPH</name>
<evidence type="ECO:0000313" key="2">
    <source>
        <dbReference type="Proteomes" id="UP001236369"/>
    </source>
</evidence>
<dbReference type="EMBL" id="JAUSVV010000002">
    <property type="protein sequence ID" value="MDQ0441755.1"/>
    <property type="molecule type" value="Genomic_DNA"/>
</dbReference>
<evidence type="ECO:0000313" key="1">
    <source>
        <dbReference type="EMBL" id="MDQ0441755.1"/>
    </source>
</evidence>